<evidence type="ECO:0000256" key="3">
    <source>
        <dbReference type="ARBA" id="ARBA00023295"/>
    </source>
</evidence>
<proteinExistence type="inferred from homology"/>
<dbReference type="Gene3D" id="2.115.10.20">
    <property type="entry name" value="Glycosyl hydrolase domain, family 43"/>
    <property type="match status" value="1"/>
</dbReference>
<keyword evidence="3 6" id="KW-0326">Glycosidase</keyword>
<feature type="active site" description="Proton donor" evidence="4">
    <location>
        <position position="184"/>
    </location>
</feature>
<evidence type="ECO:0000256" key="4">
    <source>
        <dbReference type="PIRSR" id="PIRSR606710-1"/>
    </source>
</evidence>
<sequence length="559" mass="63155">MIKNPVLGGFNPDPAICRRGADYYIAVSSFEWFPGIPVYHSTDLENWTLRTHVLNDPQTLDLRKLRSAKGIWAPCLTWCEADQLFYVVYGIMNAMNGRYFDVDNYLVTAAEISGPWSEPVYIHSVGYDASVFHDDDGRKWIVAVDWETRDDYSGAISIVEYDPLAKAPVGYPQRIWQGVYGMAEGAHITRRNGYYYIMCAEGGTGYGHCVTLGRARHILGPYEKDPQSPLLTSARAEDLQKPVHIEKTSASAFDKDYLRRECFNPASALQKSGHASYVEDDHGNVIVAHLCARPLLPELACTLGRETALQKMRWTPEGWLRLSAGGNLAQEYVEIGPSTAVDEQAERVERVDFSAQGLSPEWYAPRIPAADFTRYAPEEGYLSLRGQESLCSENRVSLLARKLTSVYATLTACMDFQPEVFQHSAGLVLYYDNMNYLFLQKTFDERQRCSRFYIIHVDNGLKREDHLATVSGVDGPVYLRLAIDGKSTRFFWSPDNQTFHAIGQTYSTALFSDEYSRYGEFTGAFVGIGCVDSAYHRRQASFYSLEYCAFEQRSLPQPE</sequence>
<evidence type="ECO:0000313" key="9">
    <source>
        <dbReference type="Proteomes" id="UP000288843"/>
    </source>
</evidence>
<evidence type="ECO:0000256" key="1">
    <source>
        <dbReference type="ARBA" id="ARBA00009865"/>
    </source>
</evidence>
<dbReference type="InterPro" id="IPR006710">
    <property type="entry name" value="Glyco_hydro_43"/>
</dbReference>
<dbReference type="GO" id="GO:0004553">
    <property type="term" value="F:hydrolase activity, hydrolyzing O-glycosyl compounds"/>
    <property type="evidence" value="ECO:0007669"/>
    <property type="project" value="InterPro"/>
</dbReference>
<dbReference type="Gene3D" id="2.60.120.200">
    <property type="match status" value="1"/>
</dbReference>
<dbReference type="InterPro" id="IPR041542">
    <property type="entry name" value="GH43_C2"/>
</dbReference>
<feature type="site" description="Important for catalytic activity, responsible for pKa modulation of the active site Glu and correct orientation of both the proton donor and substrate" evidence="5">
    <location>
        <position position="128"/>
    </location>
</feature>
<gene>
    <name evidence="8" type="ORF">DN603_02150</name>
</gene>
<dbReference type="AlphaFoldDB" id="A0A443VTC0"/>
<dbReference type="RefSeq" id="WP_128319427.1">
    <property type="nucleotide sequence ID" value="NZ_JAUBKS010000026.1"/>
</dbReference>
<dbReference type="EMBL" id="QKOX01000002">
    <property type="protein sequence ID" value="RWT25611.1"/>
    <property type="molecule type" value="Genomic_DNA"/>
</dbReference>
<feature type="active site" description="Proton acceptor" evidence="4">
    <location>
        <position position="13"/>
    </location>
</feature>
<comment type="similarity">
    <text evidence="1 6">Belongs to the glycosyl hydrolase 43 family.</text>
</comment>
<comment type="caution">
    <text evidence="8">The sequence shown here is derived from an EMBL/GenBank/DDBJ whole genome shotgun (WGS) entry which is preliminary data.</text>
</comment>
<reference evidence="8 9" key="1">
    <citation type="submission" date="2018-06" db="EMBL/GenBank/DDBJ databases">
        <title>Carbapenemase-producing Enterobacteriaceae present in wastewater treatment plant effluent and nearby surface waters in the US.</title>
        <authorList>
            <person name="Mathys D.A."/>
            <person name="Mollenkopf D.F."/>
            <person name="Feicht S.M."/>
            <person name="Adams R.J."/>
            <person name="Albers A.L."/>
            <person name="Stuever D.M."/>
            <person name="Daniels J.B."/>
            <person name="Wittum T.E."/>
        </authorList>
    </citation>
    <scope>NUCLEOTIDE SEQUENCE [LARGE SCALE GENOMIC DNA]</scope>
    <source>
        <strain evidence="8 9">GEO_47_Down_B</strain>
    </source>
</reference>
<dbReference type="PANTHER" id="PTHR42812:SF12">
    <property type="entry name" value="BETA-XYLOSIDASE-RELATED"/>
    <property type="match status" value="1"/>
</dbReference>
<evidence type="ECO:0000256" key="2">
    <source>
        <dbReference type="ARBA" id="ARBA00022801"/>
    </source>
</evidence>
<evidence type="ECO:0000259" key="7">
    <source>
        <dbReference type="Pfam" id="PF17851"/>
    </source>
</evidence>
<dbReference type="GO" id="GO:0005975">
    <property type="term" value="P:carbohydrate metabolic process"/>
    <property type="evidence" value="ECO:0007669"/>
    <property type="project" value="InterPro"/>
</dbReference>
<dbReference type="Pfam" id="PF04616">
    <property type="entry name" value="Glyco_hydro_43"/>
    <property type="match status" value="1"/>
</dbReference>
<dbReference type="PANTHER" id="PTHR42812">
    <property type="entry name" value="BETA-XYLOSIDASE"/>
    <property type="match status" value="1"/>
</dbReference>
<dbReference type="InterPro" id="IPR023296">
    <property type="entry name" value="Glyco_hydro_beta-prop_sf"/>
</dbReference>
<evidence type="ECO:0000256" key="5">
    <source>
        <dbReference type="PIRSR" id="PIRSR606710-2"/>
    </source>
</evidence>
<name>A0A443VTC0_RAOPL</name>
<feature type="domain" description="Beta-xylosidase C-terminal Concanavalin A-like" evidence="7">
    <location>
        <begin position="350"/>
        <end position="547"/>
    </location>
</feature>
<evidence type="ECO:0000313" key="8">
    <source>
        <dbReference type="EMBL" id="RWT25611.1"/>
    </source>
</evidence>
<keyword evidence="2 6" id="KW-0378">Hydrolase</keyword>
<dbReference type="Proteomes" id="UP000288843">
    <property type="component" value="Unassembled WGS sequence"/>
</dbReference>
<dbReference type="Pfam" id="PF17851">
    <property type="entry name" value="GH43_C2"/>
    <property type="match status" value="1"/>
</dbReference>
<dbReference type="InterPro" id="IPR051795">
    <property type="entry name" value="Glycosyl_Hydrlase_43"/>
</dbReference>
<organism evidence="8 9">
    <name type="scientific">Raoultella planticola</name>
    <name type="common">Klebsiella planticola</name>
    <dbReference type="NCBI Taxonomy" id="575"/>
    <lineage>
        <taxon>Bacteria</taxon>
        <taxon>Pseudomonadati</taxon>
        <taxon>Pseudomonadota</taxon>
        <taxon>Gammaproteobacteria</taxon>
        <taxon>Enterobacterales</taxon>
        <taxon>Enterobacteriaceae</taxon>
        <taxon>Klebsiella/Raoultella group</taxon>
        <taxon>Raoultella</taxon>
    </lineage>
</organism>
<protein>
    <submittedName>
        <fullName evidence="8">Glycoside hydrolase family 43 protein</fullName>
    </submittedName>
</protein>
<evidence type="ECO:0000256" key="6">
    <source>
        <dbReference type="RuleBase" id="RU361187"/>
    </source>
</evidence>
<accession>A0A443VTC0</accession>
<dbReference type="InterPro" id="IPR013320">
    <property type="entry name" value="ConA-like_dom_sf"/>
</dbReference>
<dbReference type="SUPFAM" id="SSF75005">
    <property type="entry name" value="Arabinanase/levansucrase/invertase"/>
    <property type="match status" value="1"/>
</dbReference>
<dbReference type="SUPFAM" id="SSF49899">
    <property type="entry name" value="Concanavalin A-like lectins/glucanases"/>
    <property type="match status" value="1"/>
</dbReference>